<feature type="domain" description="HAM1-like C-terminal" evidence="1">
    <location>
        <begin position="615"/>
        <end position="673"/>
    </location>
</feature>
<dbReference type="EMBL" id="NHYD01003433">
    <property type="protein sequence ID" value="PPQ77831.1"/>
    <property type="molecule type" value="Genomic_DNA"/>
</dbReference>
<keyword evidence="4" id="KW-1185">Reference proteome</keyword>
<dbReference type="Proteomes" id="UP000283269">
    <property type="component" value="Unassembled WGS sequence"/>
</dbReference>
<dbReference type="InterPro" id="IPR045967">
    <property type="entry name" value="HAM1-like_N"/>
</dbReference>
<dbReference type="InterPro" id="IPR027842">
    <property type="entry name" value="HAM1-like_C"/>
</dbReference>
<dbReference type="STRING" id="93625.A0A409WH73"/>
<evidence type="ECO:0000259" key="2">
    <source>
        <dbReference type="Pfam" id="PF19343"/>
    </source>
</evidence>
<accession>A0A409WH73</accession>
<dbReference type="Pfam" id="PF19343">
    <property type="entry name" value="HAM1_N"/>
    <property type="match status" value="1"/>
</dbReference>
<evidence type="ECO:0000313" key="4">
    <source>
        <dbReference type="Proteomes" id="UP000283269"/>
    </source>
</evidence>
<evidence type="ECO:0000313" key="3">
    <source>
        <dbReference type="EMBL" id="PPQ77831.1"/>
    </source>
</evidence>
<feature type="domain" description="HAM1-like N-terminal" evidence="2">
    <location>
        <begin position="235"/>
        <end position="584"/>
    </location>
</feature>
<evidence type="ECO:0000259" key="1">
    <source>
        <dbReference type="Pfam" id="PF14613"/>
    </source>
</evidence>
<sequence length="844" mass="93455">MDKTSSVIAAFEAGKLPTTQQVNSFIDWLSDVGIAQVDANLTKVAGEVDANTPANINAESLSSQGRILANDLRGVLDAYKQLGSSKNGDNVLQQALYHLTQGDLTTTPEAQETKDAALADVNALRKSIRTLISAVWSSLSSEGTSLAQDFLSIIRLSLADAAELVEAQAGSAKETIRTVEDEVREGKRDALGRDKQRLEEEREGGAQVKWEHGMDTVKDTGSSVIGAAQSTTQTVREKKDQTSSRLREAFNKISDRAQNDPEYRQSLDTLFDIVQKRLNTTIDAASDPNTTLSSFVSDPTPEQHIPKALRLLRTLVERLANTSLEPLIQKLRTAAYTILQDQELKEWFDDFLTTARKNLADPGYARSDEAEAKRKQLRVRWRTLLEKDSSGKWKMAVDDLKTELGKVQSRLENDEDLNRLKDAHAKLGSDIEKGLTDAGEEAKTGMQAAMEQATWFWQDLFKYYIPRFLSKMRDVPIPRTEYKDDEIEFVLENLDISTFNILPSHVYIRNITDIDIQTSAKPSTPSRTNVGALTHVRIQALQLSLKDVSFWYKDKTASAIGPSEFTGLLGLKLPEKGVDVDLKIRLIPANATGSNSREARKHFNIIESVSVSISEDVGIDIRDSNHSVLVTIFRPLMVNKMRQALEKTLTEQIRAVVDWADGVAFDVAKRREVFEDTGLGGGGSLMAAVWSEIGRLERESREGPVEMDWHATGTGLVVEQKVRVEGTGDEFGEGQEVRKTMLAMGAEPQILDGAKRGPVGSGSEKLVDKLDRVGGEFGGAAMDVDVDVEDLRNKAGGLAQEARDKAQGLYKEGERQLKGFRKSVERKREVEVKSEGWESRSFDI</sequence>
<organism evidence="3 4">
    <name type="scientific">Psilocybe cyanescens</name>
    <dbReference type="NCBI Taxonomy" id="93625"/>
    <lineage>
        <taxon>Eukaryota</taxon>
        <taxon>Fungi</taxon>
        <taxon>Dikarya</taxon>
        <taxon>Basidiomycota</taxon>
        <taxon>Agaricomycotina</taxon>
        <taxon>Agaricomycetes</taxon>
        <taxon>Agaricomycetidae</taxon>
        <taxon>Agaricales</taxon>
        <taxon>Agaricineae</taxon>
        <taxon>Strophariaceae</taxon>
        <taxon>Psilocybe</taxon>
    </lineage>
</organism>
<reference evidence="3 4" key="1">
    <citation type="journal article" date="2018" name="Evol. Lett.">
        <title>Horizontal gene cluster transfer increased hallucinogenic mushroom diversity.</title>
        <authorList>
            <person name="Reynolds H.T."/>
            <person name="Vijayakumar V."/>
            <person name="Gluck-Thaler E."/>
            <person name="Korotkin H.B."/>
            <person name="Matheny P.B."/>
            <person name="Slot J.C."/>
        </authorList>
    </citation>
    <scope>NUCLEOTIDE SEQUENCE [LARGE SCALE GENOMIC DNA]</scope>
    <source>
        <strain evidence="3 4">2631</strain>
    </source>
</reference>
<gene>
    <name evidence="3" type="ORF">CVT25_015325</name>
</gene>
<proteinExistence type="predicted"/>
<protein>
    <submittedName>
        <fullName evidence="3">Uncharacterized protein</fullName>
    </submittedName>
</protein>
<dbReference type="Pfam" id="PF14613">
    <property type="entry name" value="HAM1_C"/>
    <property type="match status" value="1"/>
</dbReference>
<dbReference type="PANTHER" id="PTHR31138">
    <property type="entry name" value="CHROMOSOME 19, WHOLE GENOME SHOTGUN SEQUENCE"/>
    <property type="match status" value="1"/>
</dbReference>
<name>A0A409WH73_PSICY</name>
<comment type="caution">
    <text evidence="3">The sequence shown here is derived from an EMBL/GenBank/DDBJ whole genome shotgun (WGS) entry which is preliminary data.</text>
</comment>
<dbReference type="AlphaFoldDB" id="A0A409WH73"/>
<dbReference type="PANTHER" id="PTHR31138:SF1">
    <property type="entry name" value="PDZ DOMAIN-CONTAINING PROTEIN"/>
    <property type="match status" value="1"/>
</dbReference>
<dbReference type="InParanoid" id="A0A409WH73"/>
<dbReference type="OrthoDB" id="19394at2759"/>